<dbReference type="EMBL" id="JBIYXZ010002082">
    <property type="protein sequence ID" value="KAL3049193.1"/>
    <property type="molecule type" value="Genomic_DNA"/>
</dbReference>
<evidence type="ECO:0000256" key="8">
    <source>
        <dbReference type="SAM" id="MobiDB-lite"/>
    </source>
</evidence>
<evidence type="ECO:0000256" key="3">
    <source>
        <dbReference type="ARBA" id="ARBA00022490"/>
    </source>
</evidence>
<comment type="subcellular location">
    <subcellularLocation>
        <location evidence="1">Cytoplasm</location>
        <location evidence="1">Cytoskeleton</location>
    </subcellularLocation>
</comment>
<keyword evidence="3" id="KW-0963">Cytoplasm</keyword>
<evidence type="ECO:0000259" key="9">
    <source>
        <dbReference type="Pfam" id="PF05010"/>
    </source>
</evidence>
<feature type="region of interest" description="Disordered" evidence="8">
    <location>
        <begin position="272"/>
        <end position="515"/>
    </location>
</feature>
<evidence type="ECO:0000256" key="1">
    <source>
        <dbReference type="ARBA" id="ARBA00004245"/>
    </source>
</evidence>
<dbReference type="InterPro" id="IPR039915">
    <property type="entry name" value="TACC"/>
</dbReference>
<dbReference type="Pfam" id="PF25777">
    <property type="entry name" value="Aurora-A_bind_TACC3"/>
    <property type="match status" value="1"/>
</dbReference>
<feature type="region of interest" description="Disordered" evidence="8">
    <location>
        <begin position="1"/>
        <end position="24"/>
    </location>
</feature>
<evidence type="ECO:0000256" key="7">
    <source>
        <dbReference type="SAM" id="Coils"/>
    </source>
</evidence>
<feature type="compositionally biased region" description="Low complexity" evidence="8">
    <location>
        <begin position="531"/>
        <end position="544"/>
    </location>
</feature>
<feature type="region of interest" description="Disordered" evidence="8">
    <location>
        <begin position="219"/>
        <end position="248"/>
    </location>
</feature>
<keyword evidence="11" id="KW-1185">Reference proteome</keyword>
<evidence type="ECO:0000313" key="10">
    <source>
        <dbReference type="EMBL" id="KAL3049194.1"/>
    </source>
</evidence>
<accession>A0ABD2G573</accession>
<keyword evidence="5 7" id="KW-0175">Coiled coil</keyword>
<dbReference type="FunFam" id="1.20.5.1700:FF:000001">
    <property type="entry name" value="Transforming acidic coiled-coil-containing protein 1 isoform 2"/>
    <property type="match status" value="1"/>
</dbReference>
<reference evidence="10 11" key="2">
    <citation type="journal article" date="2024" name="G3 (Bethesda)">
        <title>The genome of the cryopelagic Antarctic bald notothen, Trematomus borchgrevinki.</title>
        <authorList>
            <person name="Rayamajhi N."/>
            <person name="Rivera-Colon A.G."/>
            <person name="Minhas B.F."/>
            <person name="Cheng C.C."/>
            <person name="Catchen J.M."/>
        </authorList>
    </citation>
    <scope>NUCLEOTIDE SEQUENCE [LARGE SCALE GENOMIC DNA]</scope>
    <source>
        <strain evidence="10">AGRC-2024</strain>
    </source>
</reference>
<name>A0ABD2G573_PAGBO</name>
<proteinExistence type="inferred from homology"/>
<evidence type="ECO:0000256" key="6">
    <source>
        <dbReference type="ARBA" id="ARBA00023212"/>
    </source>
</evidence>
<keyword evidence="4" id="KW-0597">Phosphoprotein</keyword>
<reference evidence="10 11" key="1">
    <citation type="journal article" date="2022" name="G3 (Bethesda)">
        <title>Evaluating Illumina-, Nanopore-, and PacBio-based genome assembly strategies with the bald notothen, Trematomus borchgrevinki.</title>
        <authorList>
            <person name="Rayamajhi N."/>
            <person name="Cheng C.C."/>
            <person name="Catchen J.M."/>
        </authorList>
    </citation>
    <scope>NUCLEOTIDE SEQUENCE [LARGE SCALE GENOMIC DNA]</scope>
    <source>
        <strain evidence="10">AGRC-2024</strain>
    </source>
</reference>
<evidence type="ECO:0000256" key="4">
    <source>
        <dbReference type="ARBA" id="ARBA00022553"/>
    </source>
</evidence>
<comment type="caution">
    <text evidence="10">The sequence shown here is derived from an EMBL/GenBank/DDBJ whole genome shotgun (WGS) entry which is preliminary data.</text>
</comment>
<dbReference type="InterPro" id="IPR007707">
    <property type="entry name" value="TACC_C"/>
</dbReference>
<feature type="coiled-coil region" evidence="7">
    <location>
        <begin position="989"/>
        <end position="1073"/>
    </location>
</feature>
<protein>
    <recommendedName>
        <fullName evidence="9">Transforming acidic coiled-coil-containing protein C-terminal domain-containing protein</fullName>
    </recommendedName>
</protein>
<evidence type="ECO:0000313" key="11">
    <source>
        <dbReference type="Proteomes" id="UP001619887"/>
    </source>
</evidence>
<evidence type="ECO:0000256" key="5">
    <source>
        <dbReference type="ARBA" id="ARBA00023054"/>
    </source>
</evidence>
<evidence type="ECO:0000256" key="2">
    <source>
        <dbReference type="ARBA" id="ARBA00009423"/>
    </source>
</evidence>
<organism evidence="10 11">
    <name type="scientific">Pagothenia borchgrevinki</name>
    <name type="common">Bald rockcod</name>
    <name type="synonym">Trematomus borchgrevinki</name>
    <dbReference type="NCBI Taxonomy" id="8213"/>
    <lineage>
        <taxon>Eukaryota</taxon>
        <taxon>Metazoa</taxon>
        <taxon>Chordata</taxon>
        <taxon>Craniata</taxon>
        <taxon>Vertebrata</taxon>
        <taxon>Euteleostomi</taxon>
        <taxon>Actinopterygii</taxon>
        <taxon>Neopterygii</taxon>
        <taxon>Teleostei</taxon>
        <taxon>Neoteleostei</taxon>
        <taxon>Acanthomorphata</taxon>
        <taxon>Eupercaria</taxon>
        <taxon>Perciformes</taxon>
        <taxon>Notothenioidei</taxon>
        <taxon>Nototheniidae</taxon>
        <taxon>Pagothenia</taxon>
    </lineage>
</organism>
<feature type="region of interest" description="Disordered" evidence="8">
    <location>
        <begin position="59"/>
        <end position="78"/>
    </location>
</feature>
<gene>
    <name evidence="10" type="ORF">OYC64_008632</name>
</gene>
<feature type="region of interest" description="Disordered" evidence="8">
    <location>
        <begin position="531"/>
        <end position="615"/>
    </location>
</feature>
<sequence length="1077" mass="118704">MSSVAVNDENRGVCPGGKQNSSINDIFALDQPTGRPSILRQTENLPSKTVPKAAKVCFQTPRRDPATKRIVSSPSKSLKMSSVDECTKAIESLTLGPLNSLHDEPKQEVSSYPDDDMPIQSKGGYQLDFENLDAFNPFQGSVKMVLSPVTSAVDNPPTESPNTETENIAEQPTKIESALDETLPFAPSVDCSLVDTPSNISSAESSVVTVLKVTAMEEQDSCTATPDEKQPSLNVTQDYSSGSFVEDAPLPTKGSYSFDFDNLDEVNPFQTGGSKIPNSPFIGSKVAEANPPVEEMKGNESTEAQDVQPEMKGNESTEAQDVQPEMKGNESTEAQDVQPEMKGNESTEAQDVQPEMKGNESTEAQDVQPEMKGNESTEALDVQPEMKGNESTEAQDVQPEMKGNESTEAQDVQPEMKGNESTEALDVQPEMKGNESTEAQDVQPEMKGNESTEAQDVQPEMKGNESTEALDVQPEMKGNESTEAQDVQPEMKGNESTEAQDVQPEMKGNVSTEAQDVQPEMTPIAAAAPITTNAAETPAAESTSQPADAHTQERAVKLEFNFDDGSEVKRKPPPMKFGKRPSGVKPKEGKPECAVKPPKEAPVKPDASGDADVPLSKGSYSFDMAKFDDPNFNPFGTKASMMTNSPQCSKNAEPVLSDPVIMEHLIPEKVDVPAEKEALSSECTGESVTAAEIIPEAERYDAKDKAAPDHDFGFLLEVQQEVQQPTESLPDFFGLCQPEQKTQTAQPEFNEEFVPGTMFMANDFDGQMDYLEQFGSHSFKESALRKQSLYLKFDPLMRESPTKCAAPVAQDPVPRPAAFVSRLETSQMPEKYASRAQRDDFQLFDPASPILADLVPPFPQPENTEEAIIEVLRYSQQDMDAAIARVQAQAKDTEDQWSAKYKTILDDGQEMRKINAEFELMIAKMLLDQEKEREVAQTKHTAAHIEKEQVSSDLNTMERSCSDLFKRLDKYKDVIEGFKKNEETLKACARDYLERIRKEEQRYKTLKTHAEEKIGQANGEINEVRSKNKSETSALQAQLKMEQLKVQSLEKSLDQKEKEAEELTKLCDELICKVQRG</sequence>
<dbReference type="InterPro" id="IPR057663">
    <property type="entry name" value="TACC3_Aurora-A_bind"/>
</dbReference>
<keyword evidence="6" id="KW-0206">Cytoskeleton</keyword>
<dbReference type="Pfam" id="PF05010">
    <property type="entry name" value="TACC_C"/>
    <property type="match status" value="1"/>
</dbReference>
<dbReference type="PANTHER" id="PTHR13924:SF4">
    <property type="entry name" value="TRANSFORMING ACIDIC COILED-COIL-CONTAINING PROTEIN 3"/>
    <property type="match status" value="1"/>
</dbReference>
<feature type="region of interest" description="Disordered" evidence="8">
    <location>
        <begin position="97"/>
        <end position="119"/>
    </location>
</feature>
<comment type="similarity">
    <text evidence="2">Belongs to the TACC family.</text>
</comment>
<dbReference type="Gene3D" id="1.20.5.1700">
    <property type="match status" value="1"/>
</dbReference>
<feature type="compositionally biased region" description="Basic and acidic residues" evidence="8">
    <location>
        <begin position="585"/>
        <end position="603"/>
    </location>
</feature>
<feature type="compositionally biased region" description="Polar residues" evidence="8">
    <location>
        <begin position="231"/>
        <end position="243"/>
    </location>
</feature>
<feature type="domain" description="Transforming acidic coiled-coil-containing protein C-terminal" evidence="9">
    <location>
        <begin position="874"/>
        <end position="1071"/>
    </location>
</feature>
<dbReference type="EMBL" id="JBIYXZ010002082">
    <property type="protein sequence ID" value="KAL3049194.1"/>
    <property type="molecule type" value="Genomic_DNA"/>
</dbReference>
<dbReference type="Proteomes" id="UP001619887">
    <property type="component" value="Unassembled WGS sequence"/>
</dbReference>
<dbReference type="PANTHER" id="PTHR13924">
    <property type="entry name" value="TRANSFORMING ACIDIC COILED-COIL CONTAINING PROTEIN 1/2"/>
    <property type="match status" value="1"/>
</dbReference>
<dbReference type="AlphaFoldDB" id="A0ABD2G573"/>
<dbReference type="GO" id="GO:0005856">
    <property type="term" value="C:cytoskeleton"/>
    <property type="evidence" value="ECO:0007669"/>
    <property type="project" value="UniProtKB-SubCell"/>
</dbReference>